<dbReference type="CDD" id="cd00821">
    <property type="entry name" value="PH"/>
    <property type="match status" value="1"/>
</dbReference>
<dbReference type="PROSITE" id="PS50003">
    <property type="entry name" value="PH_DOMAIN"/>
    <property type="match status" value="1"/>
</dbReference>
<sequence>MQSQARSRNEPLKAGHQLLSPTFQQQIQHVSYKTSLSQCADISTACTTSITTDSKESIDFNFDKFTLESVRGRKRSIEHDAFEMAACLNSNIKYTIQNQQSDNYHAFYYDEKSKPNPLSSSTGSVHTTTTTEDLESSRLRFQNSFHNLSRDGNGDMNQSTFHLSSTAAAAGFPMAKKKQLTTVLIRGWLQKRKGLVLKRWKPYYCLFKSDDSLCLYANENTVNGKLKERYQVLRVVLTDKNDSFHLIGVDAEGSPRREELRTSMPSDWIHWAQAFGRFFDCSSMEQAIVRVPQFTFTKTLIFDEHTNSLHGSLEDQSQDQQHNTFGRF</sequence>
<protein>
    <submittedName>
        <fullName evidence="2">Pleckstrin homology-like domain</fullName>
    </submittedName>
</protein>
<dbReference type="RefSeq" id="XP_024578190.1">
    <property type="nucleotide sequence ID" value="XM_024727632.1"/>
</dbReference>
<accession>A0A0P1AKB2</accession>
<dbReference type="Gene3D" id="2.30.29.30">
    <property type="entry name" value="Pleckstrin-homology domain (PH domain)/Phosphotyrosine-binding domain (PTB)"/>
    <property type="match status" value="1"/>
</dbReference>
<reference evidence="3" key="1">
    <citation type="submission" date="2014-09" db="EMBL/GenBank/DDBJ databases">
        <authorList>
            <person name="Sharma Rahul"/>
            <person name="Thines Marco"/>
        </authorList>
    </citation>
    <scope>NUCLEOTIDE SEQUENCE [LARGE SCALE GENOMIC DNA]</scope>
</reference>
<organism evidence="2 3">
    <name type="scientific">Plasmopara halstedii</name>
    <name type="common">Downy mildew of sunflower</name>
    <dbReference type="NCBI Taxonomy" id="4781"/>
    <lineage>
        <taxon>Eukaryota</taxon>
        <taxon>Sar</taxon>
        <taxon>Stramenopiles</taxon>
        <taxon>Oomycota</taxon>
        <taxon>Peronosporomycetes</taxon>
        <taxon>Peronosporales</taxon>
        <taxon>Peronosporaceae</taxon>
        <taxon>Plasmopara</taxon>
    </lineage>
</organism>
<evidence type="ECO:0000313" key="3">
    <source>
        <dbReference type="Proteomes" id="UP000054928"/>
    </source>
</evidence>
<dbReference type="InterPro" id="IPR001849">
    <property type="entry name" value="PH_domain"/>
</dbReference>
<evidence type="ECO:0000259" key="1">
    <source>
        <dbReference type="PROSITE" id="PS50003"/>
    </source>
</evidence>
<dbReference type="SUPFAM" id="SSF50729">
    <property type="entry name" value="PH domain-like"/>
    <property type="match status" value="1"/>
</dbReference>
<dbReference type="OrthoDB" id="123092at2759"/>
<evidence type="ECO:0000313" key="2">
    <source>
        <dbReference type="EMBL" id="CEG41821.1"/>
    </source>
</evidence>
<dbReference type="AlphaFoldDB" id="A0A0P1AKB2"/>
<keyword evidence="3" id="KW-1185">Reference proteome</keyword>
<dbReference type="SMART" id="SM00233">
    <property type="entry name" value="PH"/>
    <property type="match status" value="1"/>
</dbReference>
<dbReference type="EMBL" id="CCYD01000610">
    <property type="protein sequence ID" value="CEG41821.1"/>
    <property type="molecule type" value="Genomic_DNA"/>
</dbReference>
<dbReference type="GeneID" id="36407197"/>
<feature type="domain" description="PH" evidence="1">
    <location>
        <begin position="182"/>
        <end position="280"/>
    </location>
</feature>
<dbReference type="Proteomes" id="UP000054928">
    <property type="component" value="Unassembled WGS sequence"/>
</dbReference>
<proteinExistence type="predicted"/>
<name>A0A0P1AKB2_PLAHL</name>
<dbReference type="InterPro" id="IPR011993">
    <property type="entry name" value="PH-like_dom_sf"/>
</dbReference>
<dbReference type="OMA" id="ADYCAFY"/>